<proteinExistence type="predicted"/>
<evidence type="ECO:0000259" key="4">
    <source>
        <dbReference type="PROSITE" id="PS51084"/>
    </source>
</evidence>
<dbReference type="GO" id="GO:0016787">
    <property type="term" value="F:hydrolase activity"/>
    <property type="evidence" value="ECO:0007669"/>
    <property type="project" value="UniProtKB-KW"/>
</dbReference>
<dbReference type="PANTHER" id="PTHR46648:SF1">
    <property type="entry name" value="ADENOSINE 5'-MONOPHOSPHORAMIDASE HNT1"/>
    <property type="match status" value="1"/>
</dbReference>
<sequence>MVESCFICDKHSGKIQTAGTVIYQNEYIYVGHIDSNGEPNYLGHLMIDLKRHVPTLGDMNFEEASTFGVTMAKISKALKESENAEHIYAVVSGNSVPHVHMHIIPRYPNTPKEYWAPFAVYDAPNAKMGDESEVVSLCERLKSYLETNPHE</sequence>
<evidence type="ECO:0000313" key="5">
    <source>
        <dbReference type="EMBL" id="KGR74324.1"/>
    </source>
</evidence>
<dbReference type="OrthoDB" id="9784774at2"/>
<keyword evidence="5" id="KW-0378">Hydrolase</keyword>
<organism evidence="5 6">
    <name type="scientific">Ureibacillus manganicus DSM 26584</name>
    <dbReference type="NCBI Taxonomy" id="1384049"/>
    <lineage>
        <taxon>Bacteria</taxon>
        <taxon>Bacillati</taxon>
        <taxon>Bacillota</taxon>
        <taxon>Bacilli</taxon>
        <taxon>Bacillales</taxon>
        <taxon>Caryophanaceae</taxon>
        <taxon>Ureibacillus</taxon>
    </lineage>
</organism>
<dbReference type="InterPro" id="IPR011146">
    <property type="entry name" value="HIT-like"/>
</dbReference>
<feature type="short sequence motif" description="Histidine triad motif" evidence="2 3">
    <location>
        <begin position="98"/>
        <end position="102"/>
    </location>
</feature>
<dbReference type="Gene3D" id="3.30.428.10">
    <property type="entry name" value="HIT-like"/>
    <property type="match status" value="1"/>
</dbReference>
<keyword evidence="6" id="KW-1185">Reference proteome</keyword>
<dbReference type="PANTHER" id="PTHR46648">
    <property type="entry name" value="HIT FAMILY PROTEIN 1"/>
    <property type="match status" value="1"/>
</dbReference>
<evidence type="ECO:0000256" key="2">
    <source>
        <dbReference type="PIRSR" id="PIRSR601310-3"/>
    </source>
</evidence>
<dbReference type="EMBL" id="JPVN01000037">
    <property type="protein sequence ID" value="KGR74324.1"/>
    <property type="molecule type" value="Genomic_DNA"/>
</dbReference>
<evidence type="ECO:0000256" key="3">
    <source>
        <dbReference type="PROSITE-ProRule" id="PRU00464"/>
    </source>
</evidence>
<feature type="domain" description="HIT" evidence="4">
    <location>
        <begin position="39"/>
        <end position="113"/>
    </location>
</feature>
<dbReference type="Proteomes" id="UP000030416">
    <property type="component" value="Unassembled WGS sequence"/>
</dbReference>
<dbReference type="InterPro" id="IPR036265">
    <property type="entry name" value="HIT-like_sf"/>
</dbReference>
<reference evidence="5 6" key="1">
    <citation type="submission" date="2014-02" db="EMBL/GenBank/DDBJ databases">
        <title>Draft genome sequence of Lysinibacillus manganicus DSM 26584T.</title>
        <authorList>
            <person name="Zhang F."/>
            <person name="Wang G."/>
            <person name="Zhang L."/>
        </authorList>
    </citation>
    <scope>NUCLEOTIDE SEQUENCE [LARGE SCALE GENOMIC DNA]</scope>
    <source>
        <strain evidence="5 6">DSM 26584</strain>
    </source>
</reference>
<dbReference type="eggNOG" id="COG0537">
    <property type="taxonomic scope" value="Bacteria"/>
</dbReference>
<dbReference type="AlphaFoldDB" id="A0A0A3HPM6"/>
<dbReference type="Pfam" id="PF01230">
    <property type="entry name" value="HIT"/>
    <property type="match status" value="1"/>
</dbReference>
<dbReference type="InterPro" id="IPR001310">
    <property type="entry name" value="Histidine_triad_HIT"/>
</dbReference>
<name>A0A0A3HPM6_9BACL</name>
<accession>A0A0A3HPM6</accession>
<evidence type="ECO:0000313" key="6">
    <source>
        <dbReference type="Proteomes" id="UP000030416"/>
    </source>
</evidence>
<dbReference type="STRING" id="1384049.CD29_18835"/>
<dbReference type="SUPFAM" id="SSF54197">
    <property type="entry name" value="HIT-like"/>
    <property type="match status" value="1"/>
</dbReference>
<dbReference type="GO" id="GO:0009117">
    <property type="term" value="P:nucleotide metabolic process"/>
    <property type="evidence" value="ECO:0007669"/>
    <property type="project" value="TreeGrafter"/>
</dbReference>
<comment type="caution">
    <text evidence="5">The sequence shown here is derived from an EMBL/GenBank/DDBJ whole genome shotgun (WGS) entry which is preliminary data.</text>
</comment>
<dbReference type="RefSeq" id="WP_036190046.1">
    <property type="nucleotide sequence ID" value="NZ_AVDA01000037.1"/>
</dbReference>
<dbReference type="PROSITE" id="PS51084">
    <property type="entry name" value="HIT_2"/>
    <property type="match status" value="1"/>
</dbReference>
<feature type="active site" description="Tele-AMP-histidine intermediate" evidence="1">
    <location>
        <position position="100"/>
    </location>
</feature>
<protein>
    <submittedName>
        <fullName evidence="5">HIT family hydrolase</fullName>
    </submittedName>
</protein>
<evidence type="ECO:0000256" key="1">
    <source>
        <dbReference type="PIRSR" id="PIRSR601310-1"/>
    </source>
</evidence>
<gene>
    <name evidence="5" type="ORF">CD29_18835</name>
</gene>